<evidence type="ECO:0000313" key="2">
    <source>
        <dbReference type="Proteomes" id="UP000198564"/>
    </source>
</evidence>
<dbReference type="AlphaFoldDB" id="A0A1H6SUY8"/>
<keyword evidence="2" id="KW-1185">Reference proteome</keyword>
<dbReference type="Proteomes" id="UP000198564">
    <property type="component" value="Unassembled WGS sequence"/>
</dbReference>
<name>A0A1H6SUY8_9LACT</name>
<sequence length="44" mass="5445">MSRVRTKDKDKWLKSVEDREVRQFHNLNYKEVSEDSDIRHVEIK</sequence>
<protein>
    <submittedName>
        <fullName evidence="1">Uncharacterized protein</fullName>
    </submittedName>
</protein>
<reference evidence="2" key="1">
    <citation type="submission" date="2016-10" db="EMBL/GenBank/DDBJ databases">
        <authorList>
            <person name="Varghese N."/>
            <person name="Submissions S."/>
        </authorList>
    </citation>
    <scope>NUCLEOTIDE SEQUENCE [LARGE SCALE GENOMIC DNA]</scope>
    <source>
        <strain evidence="2">DSM 25751</strain>
    </source>
</reference>
<evidence type="ECO:0000313" key="1">
    <source>
        <dbReference type="EMBL" id="SEI71758.1"/>
    </source>
</evidence>
<gene>
    <name evidence="1" type="ORF">SAMN04488113_11332</name>
</gene>
<dbReference type="EMBL" id="FNYW01000013">
    <property type="protein sequence ID" value="SEI71758.1"/>
    <property type="molecule type" value="Genomic_DNA"/>
</dbReference>
<proteinExistence type="predicted"/>
<accession>A0A1H6SUY8</accession>
<organism evidence="1 2">
    <name type="scientific">Alkalibacterium gilvum</name>
    <dbReference type="NCBI Taxonomy" id="1130080"/>
    <lineage>
        <taxon>Bacteria</taxon>
        <taxon>Bacillati</taxon>
        <taxon>Bacillota</taxon>
        <taxon>Bacilli</taxon>
        <taxon>Lactobacillales</taxon>
        <taxon>Carnobacteriaceae</taxon>
        <taxon>Alkalibacterium</taxon>
    </lineage>
</organism>